<accession>A0A1Y2HVD0</accession>
<keyword evidence="2" id="KW-1185">Reference proteome</keyword>
<gene>
    <name evidence="1" type="ORF">BCR44DRAFT_57969</name>
</gene>
<reference evidence="1 2" key="1">
    <citation type="submission" date="2016-07" db="EMBL/GenBank/DDBJ databases">
        <title>Pervasive Adenine N6-methylation of Active Genes in Fungi.</title>
        <authorList>
            <consortium name="DOE Joint Genome Institute"/>
            <person name="Mondo S.J."/>
            <person name="Dannebaum R.O."/>
            <person name="Kuo R.C."/>
            <person name="Labutti K."/>
            <person name="Haridas S."/>
            <person name="Kuo A."/>
            <person name="Salamov A."/>
            <person name="Ahrendt S.R."/>
            <person name="Lipzen A."/>
            <person name="Sullivan W."/>
            <person name="Andreopoulos W.B."/>
            <person name="Clum A."/>
            <person name="Lindquist E."/>
            <person name="Daum C."/>
            <person name="Ramamoorthy G.K."/>
            <person name="Gryganskyi A."/>
            <person name="Culley D."/>
            <person name="Magnuson J.K."/>
            <person name="James T.Y."/>
            <person name="O'Malley M.A."/>
            <person name="Stajich J.E."/>
            <person name="Spatafora J.W."/>
            <person name="Visel A."/>
            <person name="Grigoriev I.V."/>
        </authorList>
    </citation>
    <scope>NUCLEOTIDE SEQUENCE [LARGE SCALE GENOMIC DNA]</scope>
    <source>
        <strain evidence="1 2">PL171</strain>
    </source>
</reference>
<sequence length="769" mass="86866">MNSNACSLLPTEIWIPILGLTTLSPSLPSATRFLTDLFDSYHHLRLWPRRRIAHYLLLALYNSDNAYPKSNLLVDLTPHEQLVYASKEGEPDHPLQALLRITSAPLNRTRPECAMVYDFLLHSDTLSAILWSQPQLECMPADQSLPELVEQSLYDQSAWDEETALDPIVVACIYSTHFVYIGDTGKLAHTLDLLLSLLPSSVSLSTPRQAASPLRWSLAAVDSLALGNAARIFCEQASIGIYSWEVEYYAEFGNNHPDDDLPFRMTFPEFLVWLALFYWRVDVAQFLVDRLDVDVRDVMERVWNLPELVESVLWSSPRLQRHQAFGDRGPLQVEWMKYHGWQVEREFDFKTDSINRALQDLCSQLPITRESYPTFVGLLTRYTAHGTPSKRILRRAFDLGLCTRVAAYVEFDSSWVDPVPFVIEHAELVQQKDELVRLLMALLRCRHQFDLAKRLVARLPCPHEVLLQAFHGLLEADIIVNRSPTTNNQVYAALFDAGSSLTVPVNWTKSLCSLSPRLPYTHVSSLIKISHSLSGAPALNCTALFHHFMRRSLTISSDRNSLADLVYLLGTLIQCLEASSAPNPVWLYLQKKPSNELLALCAHLLLLVSPPITQLAPPDHARIRHTNIKLFVACSFSDPTQTAANLHSHAHLASLLTSAIVLPSLDFAPHSLTLPALDELPDMVFAFVQLARIHLARVLVPWQTAQGLPFWIWAVAKPSPQDVSKEVVERELRRMVEAVGWDAVEKVMQKQEGTLPYWGDDLRARVTAL</sequence>
<dbReference type="Proteomes" id="UP000193411">
    <property type="component" value="Unassembled WGS sequence"/>
</dbReference>
<name>A0A1Y2HVD0_9FUNG</name>
<dbReference type="AlphaFoldDB" id="A0A1Y2HVD0"/>
<comment type="caution">
    <text evidence="1">The sequence shown here is derived from an EMBL/GenBank/DDBJ whole genome shotgun (WGS) entry which is preliminary data.</text>
</comment>
<proteinExistence type="predicted"/>
<organism evidence="1 2">
    <name type="scientific">Catenaria anguillulae PL171</name>
    <dbReference type="NCBI Taxonomy" id="765915"/>
    <lineage>
        <taxon>Eukaryota</taxon>
        <taxon>Fungi</taxon>
        <taxon>Fungi incertae sedis</taxon>
        <taxon>Blastocladiomycota</taxon>
        <taxon>Blastocladiomycetes</taxon>
        <taxon>Blastocladiales</taxon>
        <taxon>Catenariaceae</taxon>
        <taxon>Catenaria</taxon>
    </lineage>
</organism>
<protein>
    <submittedName>
        <fullName evidence="1">Uncharacterized protein</fullName>
    </submittedName>
</protein>
<evidence type="ECO:0000313" key="2">
    <source>
        <dbReference type="Proteomes" id="UP000193411"/>
    </source>
</evidence>
<dbReference type="EMBL" id="MCFL01000008">
    <property type="protein sequence ID" value="ORZ38567.1"/>
    <property type="molecule type" value="Genomic_DNA"/>
</dbReference>
<evidence type="ECO:0000313" key="1">
    <source>
        <dbReference type="EMBL" id="ORZ38567.1"/>
    </source>
</evidence>